<evidence type="ECO:0000313" key="2">
    <source>
        <dbReference type="Proteomes" id="UP000324800"/>
    </source>
</evidence>
<name>A0A5J4X3Y5_9EUKA</name>
<dbReference type="Proteomes" id="UP000324800">
    <property type="component" value="Unassembled WGS sequence"/>
</dbReference>
<sequence length="2202" mass="244146">MTGVNIGTLSTQNASNFEYFECLQDGALIDAIRTIPPFQSNSGQLTLLDGYIHDIILSDCSLIEISGQSSTSTAQVEIRHCRFERISLHKANDANPNNHSILPSQCCVIQIKVPNTSHYDSHSYQFVDNLFCSITAGEIDDPLFRMTAHSDYAPVMITYEGYPSVQIGSCECNILLKRSRFISTHGSHTGAIDIRGRIQTVQLDLMTFSKTVAQDGIIFTSGAAYGNVLYVAGNDDISHFASGFINLCRSDSDSPKLAAQSNLDIGSFDYLVPDFYNTITVSVSGSDTTGIGIDTNPFQTVYTAVALSNPKKASFVEKIFDQENVMTTINIKAGTYIEPRIRIISERISVNGEGMQNTIIKNDITSDEKTSCVLSIETDNTECKLDINDIAFEQQNQGSLGYDALIMIQYGEVRLYSCSFRQTDPSIQHNTPYIRIMQKYIALSGISISNSNFSYNTAAIEVIPGGGAILNGCNFTSISGAAVLSAVLSEIQADLIMYNCKFLTCQSYSGSIPSGSPISISCSFQQDFSNNKVQSILKSPVCFFTQCEFNGNTGYVNCEVQFLDEPISIGFVQCNINSNNISFSSQWDNTYLNEAKSYSFGGCSGSASDATIYVNINGLDIDPGTSTNPFRTLSQAINQKTQGGQSLLTLSIGQGTWEDDGLNIGARSISIEGAGANDTVLMNQISNRVWLACVIGGKLYIVKIGLRQASASESYGGMLTLLGGGQIELTSVAIKQRDLQLNQTSSTIYASAGSIIITESSFERVSFTNTLSPPVYAATIYCEDKFGSLSITNSNFTQKYTSLVDPPTSDSLKLQNNVEYGGGCIVIQNAQVLRLVECNFTQNNGWRTGVINIQKMRNNWLFQENEQSTITSYIQISHCNFINNNCLKDTAIQSISLKRNIGHDIILDHIYTKNETIRNITQSSSSSQVPKIGSVHKQFQLGILDYILFIRRTVETAYVSIEGINQITASSGQHINPFQTVEFAIFHITSMTQAAHILLFPGNFTEQALFVGGHNLVITGTPLGLDEPEQNISAYNTPGLSEIQNSNALNQDLIQVFNGILTLQLLVIRLDNSNGVSTPFCAIAIHGTQASATVEYCSFNVTDPRGYLDREFLSLDRGGNLTMRQTQIHNIFEKHQPILFIAVSEKSTVIMQQINIQSCKINESSSGVVHLQYFTGGTATLSQCQFNYNVAVTFAFTGNKPFGGGLLIQLCESPLSSSYIYDTKKQLLESSRLLLIRDCIFDTNIGDCSGAVTISGTRTLLQEERFQFIHCEFESSIAGSLFEHAEDPYGNDMFFYIVDGYKEIIVMKGQFDEPMFITRDITFTITGQGYLLTSLCNSKTKENSLIWTMPGSNVIMQDCTLFRFSELSTTARLLECDPGSRLIIKRCVICNDPQAKQGDKFNAGLCRAAVTSGGFFDTTFYNSQLNDVSPIIVNCSASEFNFNQIEKNSDGSCQFKTGQTEPKNNPTPVYFEFYNVTFKHISSNEVYTPFISIYATPSLGVSFDLCMFEENTFILVDLRQSYFDTSKGQIGQIQFKHCTWMSNGKTWKFDGNDWKSDQMVESGGLVIQHSYYPDGLEYDNELKNCKINIGSVIVDSCIFVDNVGTQANDILIEDSIYNENLISFRNCFTGSQITGTTSNFATFTFKSDKRSKNSINQASIPGISSFAALPERNLIIDSTSIVEDEQLTYFVAMMLRSDPGYNIRFQTGISLLETSLNVRYNKLSIFKDDSVQEEVIFRAKEAPISPNSQFYLNQGINYDPYSPLISVEQSGEIYMKSIVILHFYEKSLNSVIQVKDEAKFNGVQLVFRPIEEQLLGMMILPKTEQTSPYLLCLGGFTILESCEFFPTIFDNSAAIRTKYEIGINSKEGTQQDDYTLTLKGCQMIGMNRIDGAENSGAAIEAYGMKVTLESCIFDMNTQQFNMMKNKINKQDIKRNEGELTKPEEHLIPSCAWNSAYIRQNTGSLILSQGTQLKNLFQGAISLLGANLTIVDADVQFLNNINSDLLQGIHINEDEPIIIKPTLLRRNIACGYGSRITSPIENFSENGLQEDSLWILKTDEGKLGQSEQQENVYENECQLFGGLKDVKSPLFIPHIDKASGIMSQDKLGLDISIIGRHLVRCGVVKYKVCEKMKVTNDDGQELEEKVQERELHCQTELMENSLQWDNEKEFTIQTSYQIIPIHVSGILPFYSETVNTGQRIVLN</sequence>
<protein>
    <submittedName>
        <fullName evidence="1">Uncharacterized protein</fullName>
    </submittedName>
</protein>
<dbReference type="Gene3D" id="2.160.20.10">
    <property type="entry name" value="Single-stranded right-handed beta-helix, Pectin lyase-like"/>
    <property type="match status" value="2"/>
</dbReference>
<proteinExistence type="predicted"/>
<dbReference type="SUPFAM" id="SSF51126">
    <property type="entry name" value="Pectin lyase-like"/>
    <property type="match status" value="2"/>
</dbReference>
<gene>
    <name evidence="1" type="ORF">EZS28_002545</name>
</gene>
<dbReference type="InterPro" id="IPR012334">
    <property type="entry name" value="Pectin_lyas_fold"/>
</dbReference>
<reference evidence="1 2" key="1">
    <citation type="submission" date="2019-03" db="EMBL/GenBank/DDBJ databases">
        <title>Single cell metagenomics reveals metabolic interactions within the superorganism composed of flagellate Streblomastix strix and complex community of Bacteroidetes bacteria on its surface.</title>
        <authorList>
            <person name="Treitli S.C."/>
            <person name="Kolisko M."/>
            <person name="Husnik F."/>
            <person name="Keeling P."/>
            <person name="Hampl V."/>
        </authorList>
    </citation>
    <scope>NUCLEOTIDE SEQUENCE [LARGE SCALE GENOMIC DNA]</scope>
    <source>
        <strain evidence="1">ST1C</strain>
    </source>
</reference>
<accession>A0A5J4X3Y5</accession>
<evidence type="ECO:0000313" key="1">
    <source>
        <dbReference type="EMBL" id="KAA6401930.1"/>
    </source>
</evidence>
<comment type="caution">
    <text evidence="1">The sequence shown here is derived from an EMBL/GenBank/DDBJ whole genome shotgun (WGS) entry which is preliminary data.</text>
</comment>
<dbReference type="InterPro" id="IPR011050">
    <property type="entry name" value="Pectin_lyase_fold/virulence"/>
</dbReference>
<organism evidence="1 2">
    <name type="scientific">Streblomastix strix</name>
    <dbReference type="NCBI Taxonomy" id="222440"/>
    <lineage>
        <taxon>Eukaryota</taxon>
        <taxon>Metamonada</taxon>
        <taxon>Preaxostyla</taxon>
        <taxon>Oxymonadida</taxon>
        <taxon>Streblomastigidae</taxon>
        <taxon>Streblomastix</taxon>
    </lineage>
</organism>
<dbReference type="EMBL" id="SNRW01000311">
    <property type="protein sequence ID" value="KAA6401930.1"/>
    <property type="molecule type" value="Genomic_DNA"/>
</dbReference>